<dbReference type="AlphaFoldDB" id="A0ABD1NJU3"/>
<dbReference type="InterPro" id="IPR016035">
    <property type="entry name" value="Acyl_Trfase/lysoPLipase"/>
</dbReference>
<evidence type="ECO:0000259" key="6">
    <source>
        <dbReference type="PROSITE" id="PS51635"/>
    </source>
</evidence>
<evidence type="ECO:0000313" key="8">
    <source>
        <dbReference type="Proteomes" id="UP001603857"/>
    </source>
</evidence>
<sequence>MENQSSPEIPASTYGNLIPVLSIDGGGIRGIIPGVILAYLESQLQELDGENARLADYFDLIAGTSAGGLIASMLATPNPKANNRPLFSAKEIVPFYLQNSPKIFPQTSGIFAPLGNTVKAFTGPKYDGKYLHEVIKKGLGDTKLHQTLTNVVIPTFDVKKLQPTIFSSYQTLVAIREASRHLVSNPDGRSTEALDYKRFLVLSVGTGSNKSENKYNAEMVSKWGIFTWLFNSGSTPIIDCFSEASNDMVDYHICAVFNALQSQDNYLRIQDNTLTGDLASVDISTKENLDNLVKVGEQLLKKKVTRVNLDTGLYEPVPDKGTNEEELKRFAKSLSEARKVRKSNSQDGK</sequence>
<dbReference type="EC" id="3.1.1.-" evidence="5"/>
<dbReference type="Pfam" id="PF01734">
    <property type="entry name" value="Patatin"/>
    <property type="match status" value="1"/>
</dbReference>
<dbReference type="EMBL" id="JBGMDY010000001">
    <property type="protein sequence ID" value="KAL2348404.1"/>
    <property type="molecule type" value="Genomic_DNA"/>
</dbReference>
<keyword evidence="8" id="KW-1185">Reference proteome</keyword>
<dbReference type="PANTHER" id="PTHR32176:SF92">
    <property type="entry name" value="XYLOSE ISOMERASE"/>
    <property type="match status" value="1"/>
</dbReference>
<evidence type="ECO:0000256" key="4">
    <source>
        <dbReference type="PROSITE-ProRule" id="PRU01161"/>
    </source>
</evidence>
<accession>A0ABD1NJU3</accession>
<reference evidence="7 8" key="1">
    <citation type="submission" date="2024-08" db="EMBL/GenBank/DDBJ databases">
        <title>Insights into the chromosomal genome structure of Flemingia macrophylla.</title>
        <authorList>
            <person name="Ding Y."/>
            <person name="Zhao Y."/>
            <person name="Bi W."/>
            <person name="Wu M."/>
            <person name="Zhao G."/>
            <person name="Gong Y."/>
            <person name="Li W."/>
            <person name="Zhang P."/>
        </authorList>
    </citation>
    <scope>NUCLEOTIDE SEQUENCE [LARGE SCALE GENOMIC DNA]</scope>
    <source>
        <strain evidence="7">DYQJB</strain>
        <tissue evidence="7">Leaf</tissue>
    </source>
</reference>
<comment type="caution">
    <text evidence="7">The sequence shown here is derived from an EMBL/GenBank/DDBJ whole genome shotgun (WGS) entry which is preliminary data.</text>
</comment>
<dbReference type="PROSITE" id="PS51635">
    <property type="entry name" value="PNPLA"/>
    <property type="match status" value="1"/>
</dbReference>
<comment type="function">
    <text evidence="5">Lipolytic acyl hydrolase (LAH).</text>
</comment>
<evidence type="ECO:0000256" key="2">
    <source>
        <dbReference type="ARBA" id="ARBA00022963"/>
    </source>
</evidence>
<keyword evidence="2 5" id="KW-0442">Lipid degradation</keyword>
<dbReference type="InterPro" id="IPR002641">
    <property type="entry name" value="PNPLA_dom"/>
</dbReference>
<feature type="domain" description="PNPLA" evidence="6">
    <location>
        <begin position="21"/>
        <end position="220"/>
    </location>
</feature>
<protein>
    <recommendedName>
        <fullName evidence="5">Patatin</fullName>
        <ecNumber evidence="5">3.1.1.-</ecNumber>
    </recommendedName>
</protein>
<dbReference type="GO" id="GO:0016042">
    <property type="term" value="P:lipid catabolic process"/>
    <property type="evidence" value="ECO:0007669"/>
    <property type="project" value="UniProtKB-KW"/>
</dbReference>
<proteinExistence type="inferred from homology"/>
<comment type="caution">
    <text evidence="4">Lacks conserved residue(s) required for the propagation of feature annotation.</text>
</comment>
<keyword evidence="3 5" id="KW-0443">Lipid metabolism</keyword>
<dbReference type="Proteomes" id="UP001603857">
    <property type="component" value="Unassembled WGS sequence"/>
</dbReference>
<evidence type="ECO:0000256" key="1">
    <source>
        <dbReference type="ARBA" id="ARBA00010240"/>
    </source>
</evidence>
<dbReference type="Gene3D" id="3.40.1090.10">
    <property type="entry name" value="Cytosolic phospholipase A2 catalytic domain"/>
    <property type="match status" value="2"/>
</dbReference>
<evidence type="ECO:0000256" key="5">
    <source>
        <dbReference type="RuleBase" id="RU361262"/>
    </source>
</evidence>
<dbReference type="SUPFAM" id="SSF52151">
    <property type="entry name" value="FabD/lysophospholipase-like"/>
    <property type="match status" value="1"/>
</dbReference>
<dbReference type="GO" id="GO:0016787">
    <property type="term" value="F:hydrolase activity"/>
    <property type="evidence" value="ECO:0007669"/>
    <property type="project" value="UniProtKB-KW"/>
</dbReference>
<comment type="similarity">
    <text evidence="1 5">Belongs to the patatin family.</text>
</comment>
<gene>
    <name evidence="7" type="ORF">Fmac_002404</name>
</gene>
<organism evidence="7 8">
    <name type="scientific">Flemingia macrophylla</name>
    <dbReference type="NCBI Taxonomy" id="520843"/>
    <lineage>
        <taxon>Eukaryota</taxon>
        <taxon>Viridiplantae</taxon>
        <taxon>Streptophyta</taxon>
        <taxon>Embryophyta</taxon>
        <taxon>Tracheophyta</taxon>
        <taxon>Spermatophyta</taxon>
        <taxon>Magnoliopsida</taxon>
        <taxon>eudicotyledons</taxon>
        <taxon>Gunneridae</taxon>
        <taxon>Pentapetalae</taxon>
        <taxon>rosids</taxon>
        <taxon>fabids</taxon>
        <taxon>Fabales</taxon>
        <taxon>Fabaceae</taxon>
        <taxon>Papilionoideae</taxon>
        <taxon>50 kb inversion clade</taxon>
        <taxon>NPAAA clade</taxon>
        <taxon>indigoferoid/millettioid clade</taxon>
        <taxon>Phaseoleae</taxon>
        <taxon>Flemingia</taxon>
    </lineage>
</organism>
<comment type="domain">
    <text evidence="5">The nitrogen atoms of the two glycine residues in the GGXR motif define the oxyanion hole, and stabilize the oxyanion that forms during the nucleophilic attack by the catalytic serine during substrate cleavage.</text>
</comment>
<dbReference type="PANTHER" id="PTHR32176">
    <property type="entry name" value="XYLOSE ISOMERASE"/>
    <property type="match status" value="1"/>
</dbReference>
<name>A0ABD1NJU3_9FABA</name>
<keyword evidence="5" id="KW-0378">Hydrolase</keyword>
<evidence type="ECO:0000256" key="3">
    <source>
        <dbReference type="ARBA" id="ARBA00023098"/>
    </source>
</evidence>
<feature type="short sequence motif" description="GXSXG" evidence="4">
    <location>
        <begin position="63"/>
        <end position="67"/>
    </location>
</feature>
<feature type="short sequence motif" description="GXGXXG" evidence="4">
    <location>
        <begin position="25"/>
        <end position="30"/>
    </location>
</feature>
<evidence type="ECO:0000313" key="7">
    <source>
        <dbReference type="EMBL" id="KAL2348404.1"/>
    </source>
</evidence>